<reference evidence="1" key="1">
    <citation type="submission" date="2013-12" db="EMBL/GenBank/DDBJ databases">
        <title>A Varibaculum cambriense genome reconstructed from a premature infant gut community with otherwise low bacterial novelty that shifts toward anaerobic metabolism during the third week of life.</title>
        <authorList>
            <person name="Brown C.T."/>
            <person name="Sharon I."/>
            <person name="Thomas B.C."/>
            <person name="Castelle C.J."/>
            <person name="Morowitz M.J."/>
            <person name="Banfield J.F."/>
        </authorList>
    </citation>
    <scope>NUCLEOTIDE SEQUENCE</scope>
</reference>
<gene>
    <name evidence="1" type="ORF">Q604_UNBC14265G0001</name>
</gene>
<proteinExistence type="predicted"/>
<evidence type="ECO:0000313" key="1">
    <source>
        <dbReference type="EMBL" id="ETJ31232.1"/>
    </source>
</evidence>
<sequence length="26" mass="3079">MIEVYKQGIMLGVTLSEFENIFEHHL</sequence>
<dbReference type="AlphaFoldDB" id="W1XLU1"/>
<organism evidence="1">
    <name type="scientific">human gut metagenome</name>
    <dbReference type="NCBI Taxonomy" id="408170"/>
    <lineage>
        <taxon>unclassified sequences</taxon>
        <taxon>metagenomes</taxon>
        <taxon>organismal metagenomes</taxon>
    </lineage>
</organism>
<dbReference type="EMBL" id="AZMM01014265">
    <property type="protein sequence ID" value="ETJ31232.1"/>
    <property type="molecule type" value="Genomic_DNA"/>
</dbReference>
<accession>W1XLU1</accession>
<protein>
    <submittedName>
        <fullName evidence="1">Uncharacterized protein</fullName>
    </submittedName>
</protein>
<name>W1XLU1_9ZZZZ</name>
<feature type="non-terminal residue" evidence="1">
    <location>
        <position position="26"/>
    </location>
</feature>
<comment type="caution">
    <text evidence="1">The sequence shown here is derived from an EMBL/GenBank/DDBJ whole genome shotgun (WGS) entry which is preliminary data.</text>
</comment>